<organism evidence="2">
    <name type="scientific">marine sediment metagenome</name>
    <dbReference type="NCBI Taxonomy" id="412755"/>
    <lineage>
        <taxon>unclassified sequences</taxon>
        <taxon>metagenomes</taxon>
        <taxon>ecological metagenomes</taxon>
    </lineage>
</organism>
<reference evidence="2" key="1">
    <citation type="journal article" date="2014" name="Front. Microbiol.">
        <title>High frequency of phylogenetically diverse reductive dehalogenase-homologous genes in deep subseafloor sedimentary metagenomes.</title>
        <authorList>
            <person name="Kawai M."/>
            <person name="Futagami T."/>
            <person name="Toyoda A."/>
            <person name="Takaki Y."/>
            <person name="Nishi S."/>
            <person name="Hori S."/>
            <person name="Arai W."/>
            <person name="Tsubouchi T."/>
            <person name="Morono Y."/>
            <person name="Uchiyama I."/>
            <person name="Ito T."/>
            <person name="Fujiyama A."/>
            <person name="Inagaki F."/>
            <person name="Takami H."/>
        </authorList>
    </citation>
    <scope>NUCLEOTIDE SEQUENCE</scope>
    <source>
        <strain evidence="2">Expedition CK06-06</strain>
    </source>
</reference>
<protein>
    <recommendedName>
        <fullName evidence="1">Ice-binding protein C-terminal domain-containing protein</fullName>
    </recommendedName>
</protein>
<sequence>DGPFLFAGTSPLLIDQDSGRLKFAVVGESDRAARYASSGFGMNFSEEAAHPGTLDVFVDLSVPGSPLVSFETAFFGLDAAGRDGTDPVSGEAIRLNATLDAQFPIQLVPEPGTALLVTLGLIGLARRRA</sequence>
<dbReference type="Pfam" id="PF07589">
    <property type="entry name" value="PEP-CTERM"/>
    <property type="match status" value="1"/>
</dbReference>
<dbReference type="NCBIfam" id="TIGR02595">
    <property type="entry name" value="PEP_CTERM"/>
    <property type="match status" value="1"/>
</dbReference>
<accession>X0TBR0</accession>
<feature type="non-terminal residue" evidence="2">
    <location>
        <position position="1"/>
    </location>
</feature>
<evidence type="ECO:0000313" key="2">
    <source>
        <dbReference type="EMBL" id="GAF73475.1"/>
    </source>
</evidence>
<comment type="caution">
    <text evidence="2">The sequence shown here is derived from an EMBL/GenBank/DDBJ whole genome shotgun (WGS) entry which is preliminary data.</text>
</comment>
<feature type="domain" description="Ice-binding protein C-terminal" evidence="1">
    <location>
        <begin position="108"/>
        <end position="128"/>
    </location>
</feature>
<name>X0TBR0_9ZZZZ</name>
<evidence type="ECO:0000259" key="1">
    <source>
        <dbReference type="Pfam" id="PF07589"/>
    </source>
</evidence>
<gene>
    <name evidence="2" type="ORF">S01H1_15459</name>
</gene>
<dbReference type="InterPro" id="IPR013424">
    <property type="entry name" value="Ice-binding_C"/>
</dbReference>
<proteinExistence type="predicted"/>
<dbReference type="EMBL" id="BARS01008067">
    <property type="protein sequence ID" value="GAF73475.1"/>
    <property type="molecule type" value="Genomic_DNA"/>
</dbReference>
<dbReference type="AlphaFoldDB" id="X0TBR0"/>